<protein>
    <submittedName>
        <fullName evidence="1">Uncharacterized protein</fullName>
    </submittedName>
</protein>
<sequence>MPEAPRKTKIPTSHGYGGQFTNCTRKGSTSIKDVLTGDRGMDKAIKKTLVLDDKWSGFEILHGRYGIAGLPTGGLKYLGGMNFLLSYKTKEQVVMARDEFMGRGEDFESVMIWDGQKLAFERIAWVKVQGVPVQVLSNEVINDAANLFGKVVHKAQHATDDADVSYYYVGLADAGDWEPDFLRDGKKDTHASTEEEDRTEPGSQVATNASPEIGQDDGIVSPEKDMEGINSMGNLESNNDRDLNVDCQFFNLEEFPLS</sequence>
<evidence type="ECO:0000313" key="2">
    <source>
        <dbReference type="Proteomes" id="UP001056120"/>
    </source>
</evidence>
<dbReference type="Proteomes" id="UP001056120">
    <property type="component" value="Linkage Group LG23"/>
</dbReference>
<reference evidence="1 2" key="2">
    <citation type="journal article" date="2022" name="Mol. Ecol. Resour.">
        <title>The genomes of chicory, endive, great burdock and yacon provide insights into Asteraceae paleo-polyploidization history and plant inulin production.</title>
        <authorList>
            <person name="Fan W."/>
            <person name="Wang S."/>
            <person name="Wang H."/>
            <person name="Wang A."/>
            <person name="Jiang F."/>
            <person name="Liu H."/>
            <person name="Zhao H."/>
            <person name="Xu D."/>
            <person name="Zhang Y."/>
        </authorList>
    </citation>
    <scope>NUCLEOTIDE SEQUENCE [LARGE SCALE GENOMIC DNA]</scope>
    <source>
        <strain evidence="2">cv. Yunnan</strain>
        <tissue evidence="1">Leaves</tissue>
    </source>
</reference>
<dbReference type="EMBL" id="CM042040">
    <property type="protein sequence ID" value="KAI3716607.1"/>
    <property type="molecule type" value="Genomic_DNA"/>
</dbReference>
<organism evidence="1 2">
    <name type="scientific">Smallanthus sonchifolius</name>
    <dbReference type="NCBI Taxonomy" id="185202"/>
    <lineage>
        <taxon>Eukaryota</taxon>
        <taxon>Viridiplantae</taxon>
        <taxon>Streptophyta</taxon>
        <taxon>Embryophyta</taxon>
        <taxon>Tracheophyta</taxon>
        <taxon>Spermatophyta</taxon>
        <taxon>Magnoliopsida</taxon>
        <taxon>eudicotyledons</taxon>
        <taxon>Gunneridae</taxon>
        <taxon>Pentapetalae</taxon>
        <taxon>asterids</taxon>
        <taxon>campanulids</taxon>
        <taxon>Asterales</taxon>
        <taxon>Asteraceae</taxon>
        <taxon>Asteroideae</taxon>
        <taxon>Heliantheae alliance</taxon>
        <taxon>Millerieae</taxon>
        <taxon>Smallanthus</taxon>
    </lineage>
</organism>
<keyword evidence="2" id="KW-1185">Reference proteome</keyword>
<evidence type="ECO:0000313" key="1">
    <source>
        <dbReference type="EMBL" id="KAI3716607.1"/>
    </source>
</evidence>
<gene>
    <name evidence="1" type="ORF">L1987_67596</name>
</gene>
<name>A0ACB9B3D9_9ASTR</name>
<reference evidence="2" key="1">
    <citation type="journal article" date="2022" name="Mol. Ecol. Resour.">
        <title>The genomes of chicory, endive, great burdock and yacon provide insights into Asteraceae palaeo-polyploidization history and plant inulin production.</title>
        <authorList>
            <person name="Fan W."/>
            <person name="Wang S."/>
            <person name="Wang H."/>
            <person name="Wang A."/>
            <person name="Jiang F."/>
            <person name="Liu H."/>
            <person name="Zhao H."/>
            <person name="Xu D."/>
            <person name="Zhang Y."/>
        </authorList>
    </citation>
    <scope>NUCLEOTIDE SEQUENCE [LARGE SCALE GENOMIC DNA]</scope>
    <source>
        <strain evidence="2">cv. Yunnan</strain>
    </source>
</reference>
<comment type="caution">
    <text evidence="1">The sequence shown here is derived from an EMBL/GenBank/DDBJ whole genome shotgun (WGS) entry which is preliminary data.</text>
</comment>
<accession>A0ACB9B3D9</accession>
<proteinExistence type="predicted"/>